<accession>A0A409VKD6</accession>
<dbReference type="Proteomes" id="UP000284842">
    <property type="component" value="Unassembled WGS sequence"/>
</dbReference>
<gene>
    <name evidence="1" type="ORF">CVT24_008840</name>
</gene>
<organism evidence="1 2">
    <name type="scientific">Panaeolus cyanescens</name>
    <dbReference type="NCBI Taxonomy" id="181874"/>
    <lineage>
        <taxon>Eukaryota</taxon>
        <taxon>Fungi</taxon>
        <taxon>Dikarya</taxon>
        <taxon>Basidiomycota</taxon>
        <taxon>Agaricomycotina</taxon>
        <taxon>Agaricomycetes</taxon>
        <taxon>Agaricomycetidae</taxon>
        <taxon>Agaricales</taxon>
        <taxon>Agaricineae</taxon>
        <taxon>Galeropsidaceae</taxon>
        <taxon>Panaeolus</taxon>
    </lineage>
</organism>
<dbReference type="InParanoid" id="A0A409VKD6"/>
<comment type="caution">
    <text evidence="1">The sequence shown here is derived from an EMBL/GenBank/DDBJ whole genome shotgun (WGS) entry which is preliminary data.</text>
</comment>
<reference evidence="1 2" key="1">
    <citation type="journal article" date="2018" name="Evol. Lett.">
        <title>Horizontal gene cluster transfer increased hallucinogenic mushroom diversity.</title>
        <authorList>
            <person name="Reynolds H.T."/>
            <person name="Vijayakumar V."/>
            <person name="Gluck-Thaler E."/>
            <person name="Korotkin H.B."/>
            <person name="Matheny P.B."/>
            <person name="Slot J.C."/>
        </authorList>
    </citation>
    <scope>NUCLEOTIDE SEQUENCE [LARGE SCALE GENOMIC DNA]</scope>
    <source>
        <strain evidence="1 2">2629</strain>
    </source>
</reference>
<proteinExistence type="predicted"/>
<protein>
    <submittedName>
        <fullName evidence="1">Uncharacterized protein</fullName>
    </submittedName>
</protein>
<sequence length="184" mass="20734">MAQSTDTTQLYIAVFYDCTSTDDRVYRSDILAISSSKTYERDIEGDTCIMFFMLNNTQKPSVCCYTQDEMRRKGLVFIGLVHFNSISRNAILIGTKLIGSFAVQQEAETFDSESDNWALATAFKHILSPNISSALKEHIIERVTINAGIFCLRVTSDIYHSPDGSLPRYIAPQLYSVTNDIFVE</sequence>
<dbReference type="EMBL" id="NHTK01006037">
    <property type="protein sequence ID" value="PPQ66687.1"/>
    <property type="molecule type" value="Genomic_DNA"/>
</dbReference>
<dbReference type="AlphaFoldDB" id="A0A409VKD6"/>
<name>A0A409VKD6_9AGAR</name>
<evidence type="ECO:0000313" key="1">
    <source>
        <dbReference type="EMBL" id="PPQ66687.1"/>
    </source>
</evidence>
<evidence type="ECO:0000313" key="2">
    <source>
        <dbReference type="Proteomes" id="UP000284842"/>
    </source>
</evidence>
<keyword evidence="2" id="KW-1185">Reference proteome</keyword>